<evidence type="ECO:0000313" key="10">
    <source>
        <dbReference type="Proteomes" id="UP000717328"/>
    </source>
</evidence>
<dbReference type="PANTHER" id="PTHR10030:SF37">
    <property type="entry name" value="ALPHA-L-FUCOSIDASE-RELATED"/>
    <property type="match status" value="1"/>
</dbReference>
<dbReference type="GO" id="GO:0004560">
    <property type="term" value="F:alpha-L-fucosidase activity"/>
    <property type="evidence" value="ECO:0007669"/>
    <property type="project" value="UniProtKB-EC"/>
</dbReference>
<dbReference type="SMART" id="SM00812">
    <property type="entry name" value="Alpha_L_fucos"/>
    <property type="match status" value="1"/>
</dbReference>
<evidence type="ECO:0000256" key="5">
    <source>
        <dbReference type="ARBA" id="ARBA00022801"/>
    </source>
</evidence>
<accession>A0A9P7K4S5</accession>
<keyword evidence="5" id="KW-0378">Hydrolase</keyword>
<reference evidence="9" key="2">
    <citation type="submission" date="2021-10" db="EMBL/GenBank/DDBJ databases">
        <title>Phylogenomics reveals ancestral predisposition of the termite-cultivated fungus Termitomyces towards a domesticated lifestyle.</title>
        <authorList>
            <person name="Auxier B."/>
            <person name="Grum-Grzhimaylo A."/>
            <person name="Cardenas M.E."/>
            <person name="Lodge J.D."/>
            <person name="Laessoe T."/>
            <person name="Pedersen O."/>
            <person name="Smith M.E."/>
            <person name="Kuyper T.W."/>
            <person name="Franco-Molano E.A."/>
            <person name="Baroni T.J."/>
            <person name="Aanen D.K."/>
        </authorList>
    </citation>
    <scope>NUCLEOTIDE SEQUENCE</scope>
    <source>
        <strain evidence="9">D49</strain>
    </source>
</reference>
<feature type="domain" description="Glycoside hydrolase family 29 N-terminal" evidence="8">
    <location>
        <begin position="353"/>
        <end position="627"/>
    </location>
</feature>
<proteinExistence type="inferred from homology"/>
<reference evidence="9" key="1">
    <citation type="submission" date="2021-02" db="EMBL/GenBank/DDBJ databases">
        <authorList>
            <person name="Nieuwenhuis M."/>
            <person name="Van De Peppel L.J.J."/>
        </authorList>
    </citation>
    <scope>NUCLEOTIDE SEQUENCE</scope>
    <source>
        <strain evidence="9">D49</strain>
    </source>
</reference>
<dbReference type="PRINTS" id="PR00741">
    <property type="entry name" value="GLHYDRLASE29"/>
</dbReference>
<evidence type="ECO:0000256" key="7">
    <source>
        <dbReference type="SAM" id="SignalP"/>
    </source>
</evidence>
<dbReference type="InterPro" id="IPR057739">
    <property type="entry name" value="Glyco_hydro_29_N"/>
</dbReference>
<gene>
    <name evidence="9" type="ORF">H0H81_008129</name>
</gene>
<evidence type="ECO:0000313" key="9">
    <source>
        <dbReference type="EMBL" id="KAG5636419.1"/>
    </source>
</evidence>
<evidence type="ECO:0000256" key="1">
    <source>
        <dbReference type="ARBA" id="ARBA00004071"/>
    </source>
</evidence>
<protein>
    <recommendedName>
        <fullName evidence="3">alpha-L-fucosidase</fullName>
        <ecNumber evidence="3">3.2.1.51</ecNumber>
    </recommendedName>
</protein>
<comment type="similarity">
    <text evidence="2">Belongs to the glycosyl hydrolase 29 family.</text>
</comment>
<keyword evidence="4 7" id="KW-0732">Signal</keyword>
<comment type="caution">
    <text evidence="9">The sequence shown here is derived from an EMBL/GenBank/DDBJ whole genome shotgun (WGS) entry which is preliminary data.</text>
</comment>
<dbReference type="Pfam" id="PF01120">
    <property type="entry name" value="Alpha_L_fucos"/>
    <property type="match status" value="1"/>
</dbReference>
<dbReference type="GO" id="GO:0006004">
    <property type="term" value="P:fucose metabolic process"/>
    <property type="evidence" value="ECO:0007669"/>
    <property type="project" value="InterPro"/>
</dbReference>
<dbReference type="InterPro" id="IPR017853">
    <property type="entry name" value="GH"/>
</dbReference>
<evidence type="ECO:0000256" key="3">
    <source>
        <dbReference type="ARBA" id="ARBA00012662"/>
    </source>
</evidence>
<feature type="signal peptide" evidence="7">
    <location>
        <begin position="1"/>
        <end position="16"/>
    </location>
</feature>
<comment type="function">
    <text evidence="1">Alpha-L-fucosidase is responsible for hydrolyzing the alpha-1,6-linked fucose joined to the reducing-end N-acetylglucosamine of the carbohydrate moieties of glycoproteins.</text>
</comment>
<evidence type="ECO:0000256" key="6">
    <source>
        <dbReference type="ARBA" id="ARBA00023295"/>
    </source>
</evidence>
<keyword evidence="10" id="KW-1185">Reference proteome</keyword>
<feature type="chain" id="PRO_5040252831" description="alpha-L-fucosidase" evidence="7">
    <location>
        <begin position="17"/>
        <end position="627"/>
    </location>
</feature>
<sequence length="627" mass="69085">MGSLFLLAYLATTALAASLVKYPSVPLPLKPLFDNQGASASGAGNFDGSGSSYDSQFLPTGPWSYGGISYDLPSTWGTDKDNVVANGQVLTLEAPVFAQELHFVYSGDASSTEFVANFVLGFADNSTQVVQSEYPFANWWTWPGLNNGVIQTPYHFEKNGSRKNLNSTQIHQWSTSVLSEQALTSITLPKNTKPKLHLFAMSLTPSTTPAPDIDTQAPSLSVRQTRFTSRWEMINGVRAQAVEVTLANLLPAYTLSPATSVNTRLVISISGAGIETVMPGAVFRLVPGDQVRVDVFVTGSQADGVASVHVQDANGVDWGTSDGWPTTKLVENWTDDPELLRTHETPTWAPRRNYAEWYNWDVHVPNSATWNHHVQAFGKNVRYDDFIPKFTASKFNASAWVDFFDRAGAKYFVLVTKHHDGFALFDTKNTTQRSSVYLGPKRDFVAELLATAKKEKPELHRGTYYSLPEWFNPDQGPHGFGVWPGGLPRNPANPSELEEYTGRTPINGYIDDLQYPQMLDLALTYDTEIMWCDVGGPNRTPEFAAQFYNHAMAQGRQVTINNRCGAVPDFDTPEYATFGTTQPSSWESNEGMDPFSFGLNSATQPGQYKTASTIVQNLVDIVSKNGN</sequence>
<name>A0A9P7K4S5_9AGAR</name>
<dbReference type="PANTHER" id="PTHR10030">
    <property type="entry name" value="ALPHA-L-FUCOSIDASE"/>
    <property type="match status" value="1"/>
</dbReference>
<dbReference type="GO" id="GO:0016139">
    <property type="term" value="P:glycoside catabolic process"/>
    <property type="evidence" value="ECO:0007669"/>
    <property type="project" value="TreeGrafter"/>
</dbReference>
<dbReference type="EC" id="3.2.1.51" evidence="3"/>
<dbReference type="Proteomes" id="UP000717328">
    <property type="component" value="Unassembled WGS sequence"/>
</dbReference>
<organism evidence="9 10">
    <name type="scientific">Sphagnurus paluster</name>
    <dbReference type="NCBI Taxonomy" id="117069"/>
    <lineage>
        <taxon>Eukaryota</taxon>
        <taxon>Fungi</taxon>
        <taxon>Dikarya</taxon>
        <taxon>Basidiomycota</taxon>
        <taxon>Agaricomycotina</taxon>
        <taxon>Agaricomycetes</taxon>
        <taxon>Agaricomycetidae</taxon>
        <taxon>Agaricales</taxon>
        <taxon>Tricholomatineae</taxon>
        <taxon>Lyophyllaceae</taxon>
        <taxon>Sphagnurus</taxon>
    </lineage>
</organism>
<dbReference type="EMBL" id="JABCKI010005936">
    <property type="protein sequence ID" value="KAG5636419.1"/>
    <property type="molecule type" value="Genomic_DNA"/>
</dbReference>
<dbReference type="Gene3D" id="3.20.20.80">
    <property type="entry name" value="Glycosidases"/>
    <property type="match status" value="1"/>
</dbReference>
<dbReference type="AlphaFoldDB" id="A0A9P7K4S5"/>
<evidence type="ECO:0000256" key="2">
    <source>
        <dbReference type="ARBA" id="ARBA00007951"/>
    </source>
</evidence>
<evidence type="ECO:0000259" key="8">
    <source>
        <dbReference type="Pfam" id="PF01120"/>
    </source>
</evidence>
<dbReference type="InterPro" id="IPR000933">
    <property type="entry name" value="Glyco_hydro_29"/>
</dbReference>
<dbReference type="OrthoDB" id="6039950at2759"/>
<evidence type="ECO:0000256" key="4">
    <source>
        <dbReference type="ARBA" id="ARBA00022729"/>
    </source>
</evidence>
<dbReference type="InterPro" id="IPR016286">
    <property type="entry name" value="FUC_metazoa-typ"/>
</dbReference>
<dbReference type="SUPFAM" id="SSF51445">
    <property type="entry name" value="(Trans)glycosidases"/>
    <property type="match status" value="1"/>
</dbReference>
<keyword evidence="6" id="KW-0326">Glycosidase</keyword>